<dbReference type="InterPro" id="IPR036236">
    <property type="entry name" value="Znf_C2H2_sf"/>
</dbReference>
<dbReference type="PANTHER" id="PTHR23235">
    <property type="entry name" value="KRUEPPEL-LIKE TRANSCRIPTION FACTOR"/>
    <property type="match status" value="1"/>
</dbReference>
<evidence type="ECO:0000256" key="6">
    <source>
        <dbReference type="ARBA" id="ARBA00023242"/>
    </source>
</evidence>
<protein>
    <recommendedName>
        <fullName evidence="9">C2H2-type domain-containing protein</fullName>
    </recommendedName>
</protein>
<proteinExistence type="predicted"/>
<comment type="subcellular location">
    <subcellularLocation>
        <location evidence="1">Nucleus</location>
    </subcellularLocation>
</comment>
<dbReference type="SMART" id="SM00355">
    <property type="entry name" value="ZnF_C2H2"/>
    <property type="match status" value="3"/>
</dbReference>
<dbReference type="GO" id="GO:0005634">
    <property type="term" value="C:nucleus"/>
    <property type="evidence" value="ECO:0007669"/>
    <property type="project" value="UniProtKB-SubCell"/>
</dbReference>
<evidence type="ECO:0000313" key="10">
    <source>
        <dbReference type="EMBL" id="KAF6039136.1"/>
    </source>
</evidence>
<gene>
    <name evidence="10" type="ORF">EB796_002573</name>
</gene>
<dbReference type="InterPro" id="IPR013087">
    <property type="entry name" value="Znf_C2H2_type"/>
</dbReference>
<keyword evidence="5" id="KW-0862">Zinc</keyword>
<feature type="region of interest" description="Disordered" evidence="8">
    <location>
        <begin position="105"/>
        <end position="175"/>
    </location>
</feature>
<evidence type="ECO:0000256" key="4">
    <source>
        <dbReference type="ARBA" id="ARBA00022771"/>
    </source>
</evidence>
<feature type="compositionally biased region" description="Basic and acidic residues" evidence="8">
    <location>
        <begin position="108"/>
        <end position="122"/>
    </location>
</feature>
<keyword evidence="11" id="KW-1185">Reference proteome</keyword>
<evidence type="ECO:0000256" key="3">
    <source>
        <dbReference type="ARBA" id="ARBA00022737"/>
    </source>
</evidence>
<dbReference type="Gene3D" id="3.30.160.60">
    <property type="entry name" value="Classic Zinc Finger"/>
    <property type="match status" value="3"/>
</dbReference>
<keyword evidence="4 7" id="KW-0863">Zinc-finger</keyword>
<keyword evidence="6" id="KW-0539">Nucleus</keyword>
<dbReference type="AlphaFoldDB" id="A0A7J7KLW2"/>
<dbReference type="FunFam" id="3.30.160.60:FF:000018">
    <property type="entry name" value="Krueppel-like factor 15"/>
    <property type="match status" value="1"/>
</dbReference>
<evidence type="ECO:0000313" key="11">
    <source>
        <dbReference type="Proteomes" id="UP000593567"/>
    </source>
</evidence>
<evidence type="ECO:0000256" key="8">
    <source>
        <dbReference type="SAM" id="MobiDB-lite"/>
    </source>
</evidence>
<comment type="caution">
    <text evidence="10">The sequence shown here is derived from an EMBL/GenBank/DDBJ whole genome shotgun (WGS) entry which is preliminary data.</text>
</comment>
<evidence type="ECO:0000256" key="2">
    <source>
        <dbReference type="ARBA" id="ARBA00022723"/>
    </source>
</evidence>
<reference evidence="10" key="1">
    <citation type="submission" date="2020-06" db="EMBL/GenBank/DDBJ databases">
        <title>Draft genome of Bugula neritina, a colonial animal packing powerful symbionts and potential medicines.</title>
        <authorList>
            <person name="Rayko M."/>
        </authorList>
    </citation>
    <scope>NUCLEOTIDE SEQUENCE [LARGE SCALE GENOMIC DNA]</scope>
    <source>
        <strain evidence="10">Kwan_BN1</strain>
    </source>
</reference>
<dbReference type="GO" id="GO:0000981">
    <property type="term" value="F:DNA-binding transcription factor activity, RNA polymerase II-specific"/>
    <property type="evidence" value="ECO:0007669"/>
    <property type="project" value="TreeGrafter"/>
</dbReference>
<dbReference type="PANTHER" id="PTHR23235:SF174">
    <property type="entry name" value="CABUT, ISOFORM A"/>
    <property type="match status" value="1"/>
</dbReference>
<evidence type="ECO:0000256" key="7">
    <source>
        <dbReference type="PROSITE-ProRule" id="PRU00042"/>
    </source>
</evidence>
<evidence type="ECO:0000259" key="9">
    <source>
        <dbReference type="PROSITE" id="PS50157"/>
    </source>
</evidence>
<dbReference type="FunFam" id="3.30.160.60:FF:000072">
    <property type="entry name" value="zinc finger protein 143 isoform X1"/>
    <property type="match status" value="1"/>
</dbReference>
<dbReference type="Pfam" id="PF00096">
    <property type="entry name" value="zf-C2H2"/>
    <property type="match status" value="3"/>
</dbReference>
<dbReference type="FunFam" id="3.30.160.60:FF:000926">
    <property type="entry name" value="Kruppel like factor 13"/>
    <property type="match status" value="1"/>
</dbReference>
<dbReference type="SUPFAM" id="SSF57667">
    <property type="entry name" value="beta-beta-alpha zinc fingers"/>
    <property type="match status" value="1"/>
</dbReference>
<evidence type="ECO:0000256" key="5">
    <source>
        <dbReference type="ARBA" id="ARBA00022833"/>
    </source>
</evidence>
<organism evidence="10 11">
    <name type="scientific">Bugula neritina</name>
    <name type="common">Brown bryozoan</name>
    <name type="synonym">Sertularia neritina</name>
    <dbReference type="NCBI Taxonomy" id="10212"/>
    <lineage>
        <taxon>Eukaryota</taxon>
        <taxon>Metazoa</taxon>
        <taxon>Spiralia</taxon>
        <taxon>Lophotrochozoa</taxon>
        <taxon>Bryozoa</taxon>
        <taxon>Gymnolaemata</taxon>
        <taxon>Cheilostomatida</taxon>
        <taxon>Flustrina</taxon>
        <taxon>Buguloidea</taxon>
        <taxon>Bugulidae</taxon>
        <taxon>Bugula</taxon>
    </lineage>
</organism>
<sequence length="175" mass="20298">MKHIGSIRHKSLKEILDRSKTKKLFECPHVNCPRSYGKSSHLKAHLRAHTGEKPFPCRWKDCYKKFARSDELTRHFRTHTGEKNFICPICEKRFMRSDHLSKHVRRHPGFEPDMLKKYRPDKPQGLVSLLPSASQESKSNADEEPDSKDERKLNAVAPSRVKVARVDPQSTSKDN</sequence>
<dbReference type="PROSITE" id="PS00028">
    <property type="entry name" value="ZINC_FINGER_C2H2_1"/>
    <property type="match status" value="3"/>
</dbReference>
<dbReference type="EMBL" id="VXIV02000302">
    <property type="protein sequence ID" value="KAF6039136.1"/>
    <property type="molecule type" value="Genomic_DNA"/>
</dbReference>
<evidence type="ECO:0000256" key="1">
    <source>
        <dbReference type="ARBA" id="ARBA00004123"/>
    </source>
</evidence>
<name>A0A7J7KLW2_BUGNE</name>
<dbReference type="OrthoDB" id="6365676at2759"/>
<keyword evidence="2" id="KW-0479">Metal-binding</keyword>
<accession>A0A7J7KLW2</accession>
<keyword evidence="3" id="KW-0677">Repeat</keyword>
<feature type="domain" description="C2H2-type" evidence="9">
    <location>
        <begin position="85"/>
        <end position="112"/>
    </location>
</feature>
<feature type="domain" description="C2H2-type" evidence="9">
    <location>
        <begin position="55"/>
        <end position="84"/>
    </location>
</feature>
<feature type="domain" description="C2H2-type" evidence="9">
    <location>
        <begin position="25"/>
        <end position="54"/>
    </location>
</feature>
<dbReference type="GO" id="GO:0008270">
    <property type="term" value="F:zinc ion binding"/>
    <property type="evidence" value="ECO:0007669"/>
    <property type="project" value="UniProtKB-KW"/>
</dbReference>
<dbReference type="Proteomes" id="UP000593567">
    <property type="component" value="Unassembled WGS sequence"/>
</dbReference>
<dbReference type="PROSITE" id="PS50157">
    <property type="entry name" value="ZINC_FINGER_C2H2_2"/>
    <property type="match status" value="3"/>
</dbReference>
<dbReference type="GO" id="GO:0000978">
    <property type="term" value="F:RNA polymerase II cis-regulatory region sequence-specific DNA binding"/>
    <property type="evidence" value="ECO:0007669"/>
    <property type="project" value="TreeGrafter"/>
</dbReference>